<dbReference type="GO" id="GO:0006099">
    <property type="term" value="P:tricarboxylic acid cycle"/>
    <property type="evidence" value="ECO:0007669"/>
    <property type="project" value="UniProtKB-UniRule"/>
</dbReference>
<evidence type="ECO:0000256" key="7">
    <source>
        <dbReference type="RuleBase" id="RU000677"/>
    </source>
</evidence>
<dbReference type="GO" id="GO:0000166">
    <property type="term" value="F:nucleotide binding"/>
    <property type="evidence" value="ECO:0007669"/>
    <property type="project" value="UniProtKB-KW"/>
</dbReference>
<dbReference type="PANTHER" id="PTHR11117:SF2">
    <property type="entry name" value="SUCCINATE--COA LIGASE [ADP_GDP-FORMING] SUBUNIT ALPHA, MITOCHONDRIAL"/>
    <property type="match status" value="1"/>
</dbReference>
<evidence type="ECO:0000259" key="8">
    <source>
        <dbReference type="SMART" id="SM00881"/>
    </source>
</evidence>
<dbReference type="InterPro" id="IPR036291">
    <property type="entry name" value="NAD(P)-bd_dom_sf"/>
</dbReference>
<dbReference type="GO" id="GO:0004776">
    <property type="term" value="F:succinate-CoA ligase (GDP-forming) activity"/>
    <property type="evidence" value="ECO:0007669"/>
    <property type="project" value="TreeGrafter"/>
</dbReference>
<dbReference type="SUPFAM" id="SSF51735">
    <property type="entry name" value="NAD(P)-binding Rossmann-fold domains"/>
    <property type="match status" value="1"/>
</dbReference>
<dbReference type="AlphaFoldDB" id="A0AAD5VB86"/>
<name>A0AAD5VB86_9APHY</name>
<dbReference type="PRINTS" id="PR01798">
    <property type="entry name" value="SCOASYNTHASE"/>
</dbReference>
<dbReference type="PANTHER" id="PTHR11117">
    <property type="entry name" value="SUCCINYL-COA LIGASE SUBUNIT ALPHA"/>
    <property type="match status" value="1"/>
</dbReference>
<comment type="catalytic activity">
    <reaction evidence="6">
        <text>succinate + ATP + CoA = succinyl-CoA + ADP + phosphate</text>
        <dbReference type="Rhea" id="RHEA:17661"/>
        <dbReference type="ChEBI" id="CHEBI:30031"/>
        <dbReference type="ChEBI" id="CHEBI:30616"/>
        <dbReference type="ChEBI" id="CHEBI:43474"/>
        <dbReference type="ChEBI" id="CHEBI:57287"/>
        <dbReference type="ChEBI" id="CHEBI:57292"/>
        <dbReference type="ChEBI" id="CHEBI:456216"/>
        <dbReference type="EC" id="6.2.1.5"/>
    </reaction>
</comment>
<dbReference type="GO" id="GO:0004525">
    <property type="term" value="F:ribonuclease III activity"/>
    <property type="evidence" value="ECO:0007669"/>
    <property type="project" value="InterPro"/>
</dbReference>
<dbReference type="InterPro" id="IPR017440">
    <property type="entry name" value="Cit_synth/succinyl-CoA_lig_AS"/>
</dbReference>
<comment type="function">
    <text evidence="6">Succinyl-CoA synthetase functions in the citric acid cycle (TCA), coupling the hydrolysis of succinyl-CoA to the synthesis of ATP and thus represents the only step of substrate-level phosphorylation in the TCA. The alpha subunit of the enzyme binds the substrates coenzyme A and phosphate, while succinate binding and nucleotide specificity is provided by the beta subunit.</text>
</comment>
<dbReference type="GO" id="GO:0009361">
    <property type="term" value="C:succinate-CoA ligase complex (ADP-forming)"/>
    <property type="evidence" value="ECO:0007669"/>
    <property type="project" value="TreeGrafter"/>
</dbReference>
<comment type="subunit">
    <text evidence="5">Heterodimer of an alpha and a beta subunit. Different beta subunits determine nucleotide specificity. Together with the ATP-specific beta subunit SUCLA2, forms an ADP-forming succinyl-CoA synthetase (A-SCS). Together with the GTP-specific beta subunit SUCLG2 forms a GDP-forming succinyl-CoA synthetase (G-SCS).</text>
</comment>
<dbReference type="Pfam" id="PF02629">
    <property type="entry name" value="CoA_binding"/>
    <property type="match status" value="1"/>
</dbReference>
<evidence type="ECO:0000256" key="5">
    <source>
        <dbReference type="ARBA" id="ARBA00061754"/>
    </source>
</evidence>
<dbReference type="InterPro" id="IPR003781">
    <property type="entry name" value="CoA-bd"/>
</dbReference>
<feature type="binding site" evidence="6">
    <location>
        <position position="74"/>
    </location>
    <ligand>
        <name>CoA</name>
        <dbReference type="ChEBI" id="CHEBI:57287"/>
    </ligand>
</feature>
<dbReference type="PROSITE" id="PS00399">
    <property type="entry name" value="SUCCINYL_COA_LIG_2"/>
    <property type="match status" value="1"/>
</dbReference>
<reference evidence="9" key="1">
    <citation type="submission" date="2022-07" db="EMBL/GenBank/DDBJ databases">
        <title>Genome Sequence of Physisporinus lineatus.</title>
        <authorList>
            <person name="Buettner E."/>
        </authorList>
    </citation>
    <scope>NUCLEOTIDE SEQUENCE</scope>
    <source>
        <strain evidence="9">VT162</strain>
    </source>
</reference>
<dbReference type="EC" id="6.2.1.5" evidence="6"/>
<dbReference type="Gene3D" id="3.40.50.720">
    <property type="entry name" value="NAD(P)-binding Rossmann-like Domain"/>
    <property type="match status" value="1"/>
</dbReference>
<comment type="subcellular location">
    <subcellularLocation>
        <location evidence="6">Mitochondrion</location>
    </subcellularLocation>
</comment>
<dbReference type="EMBL" id="JANAWD010000018">
    <property type="protein sequence ID" value="KAJ3491052.1"/>
    <property type="molecule type" value="Genomic_DNA"/>
</dbReference>
<feature type="domain" description="CoA-binding" evidence="8">
    <location>
        <begin position="35"/>
        <end position="131"/>
    </location>
</feature>
<dbReference type="InterPro" id="IPR036389">
    <property type="entry name" value="RNase_III_sf"/>
</dbReference>
<keyword evidence="4 6" id="KW-0547">Nucleotide-binding</keyword>
<evidence type="ECO:0000313" key="10">
    <source>
        <dbReference type="Proteomes" id="UP001212997"/>
    </source>
</evidence>
<evidence type="ECO:0000256" key="3">
    <source>
        <dbReference type="ARBA" id="ARBA00022598"/>
    </source>
</evidence>
<accession>A0AAD5VB86</accession>
<dbReference type="InterPro" id="IPR005811">
    <property type="entry name" value="SUCC_ACL_C"/>
</dbReference>
<dbReference type="GO" id="GO:0006396">
    <property type="term" value="P:RNA processing"/>
    <property type="evidence" value="ECO:0007669"/>
    <property type="project" value="InterPro"/>
</dbReference>
<organism evidence="9 10">
    <name type="scientific">Meripilus lineatus</name>
    <dbReference type="NCBI Taxonomy" id="2056292"/>
    <lineage>
        <taxon>Eukaryota</taxon>
        <taxon>Fungi</taxon>
        <taxon>Dikarya</taxon>
        <taxon>Basidiomycota</taxon>
        <taxon>Agaricomycotina</taxon>
        <taxon>Agaricomycetes</taxon>
        <taxon>Polyporales</taxon>
        <taxon>Meripilaceae</taxon>
        <taxon>Meripilus</taxon>
    </lineage>
</organism>
<dbReference type="GO" id="GO:0004775">
    <property type="term" value="F:succinate-CoA ligase (ADP-forming) activity"/>
    <property type="evidence" value="ECO:0007669"/>
    <property type="project" value="UniProtKB-UniRule"/>
</dbReference>
<comment type="pathway">
    <text evidence="1 6">Carbohydrate metabolism; tricarboxylic acid cycle; succinate from succinyl-CoA (ligase route): step 1/1.</text>
</comment>
<evidence type="ECO:0000256" key="1">
    <source>
        <dbReference type="ARBA" id="ARBA00005064"/>
    </source>
</evidence>
<feature type="binding site" evidence="6">
    <location>
        <position position="191"/>
    </location>
    <ligand>
        <name>substrate</name>
        <note>ligand shared with subunit beta</note>
    </ligand>
</feature>
<dbReference type="FunFam" id="3.40.50.261:FF:000005">
    <property type="entry name" value="Succinate--CoA ligase [ADP-forming] subunit alpha, mitochondrial"/>
    <property type="match status" value="1"/>
</dbReference>
<feature type="binding site" evidence="6">
    <location>
        <begin position="48"/>
        <end position="51"/>
    </location>
    <ligand>
        <name>CoA</name>
        <dbReference type="ChEBI" id="CHEBI:57287"/>
    </ligand>
</feature>
<dbReference type="SUPFAM" id="SSF69065">
    <property type="entry name" value="RNase III domain-like"/>
    <property type="match status" value="1"/>
</dbReference>
<keyword evidence="10" id="KW-1185">Reference proteome</keyword>
<dbReference type="Pfam" id="PF00549">
    <property type="entry name" value="Ligase_CoA"/>
    <property type="match status" value="1"/>
</dbReference>
<evidence type="ECO:0000256" key="2">
    <source>
        <dbReference type="ARBA" id="ARBA00022532"/>
    </source>
</evidence>
<dbReference type="NCBIfam" id="TIGR01019">
    <property type="entry name" value="sucCoAalpha"/>
    <property type="match status" value="1"/>
</dbReference>
<dbReference type="PROSITE" id="PS01216">
    <property type="entry name" value="SUCCINYL_COA_LIG_1"/>
    <property type="match status" value="1"/>
</dbReference>
<dbReference type="SUPFAM" id="SSF52210">
    <property type="entry name" value="Succinyl-CoA synthetase domains"/>
    <property type="match status" value="1"/>
</dbReference>
<evidence type="ECO:0000256" key="4">
    <source>
        <dbReference type="ARBA" id="ARBA00022741"/>
    </source>
</evidence>
<keyword evidence="6" id="KW-0496">Mitochondrion</keyword>
<dbReference type="InterPro" id="IPR005810">
    <property type="entry name" value="CoA_lig_alpha"/>
</dbReference>
<protein>
    <recommendedName>
        <fullName evidence="6">Succinate--CoA ligase [ADP-forming] subunit alpha, mitochondrial</fullName>
        <ecNumber evidence="6">6.2.1.5</ecNumber>
    </recommendedName>
    <alternativeName>
        <fullName evidence="6">Succinyl-CoA synthetase subunit alpha</fullName>
        <shortName evidence="6">SCS-alpha</shortName>
    </alternativeName>
</protein>
<dbReference type="Pfam" id="PF14622">
    <property type="entry name" value="Ribonucleas_3_3"/>
    <property type="match status" value="1"/>
</dbReference>
<gene>
    <name evidence="9" type="ORF">NLI96_g971</name>
</gene>
<dbReference type="FunFam" id="3.40.50.720:FF:000002">
    <property type="entry name" value="Succinate--CoA ligase [ADP-forming] subunit alpha"/>
    <property type="match status" value="1"/>
</dbReference>
<dbReference type="InterPro" id="IPR033847">
    <property type="entry name" value="Citrt_syn/SCS-alpha_CS"/>
</dbReference>
<keyword evidence="3 6" id="KW-0436">Ligase</keyword>
<dbReference type="InterPro" id="IPR016102">
    <property type="entry name" value="Succinyl-CoA_synth-like"/>
</dbReference>
<comment type="similarity">
    <text evidence="6 7">Belongs to the succinate/malate CoA ligase alpha subunit family.</text>
</comment>
<feature type="active site" description="Tele-phosphohistidine intermediate" evidence="6">
    <location>
        <position position="284"/>
    </location>
</feature>
<dbReference type="SMART" id="SM00881">
    <property type="entry name" value="CoA_binding"/>
    <property type="match status" value="1"/>
</dbReference>
<proteinExistence type="inferred from homology"/>
<comment type="caution">
    <text evidence="9">The sequence shown here is derived from an EMBL/GenBank/DDBJ whole genome shotgun (WGS) entry which is preliminary data.</text>
</comment>
<sequence length="606" mass="64515">MFRRAGQSIASAAGRRSFSQSVARQNYELTIPNLAIHKDTKVLCQGFTGKTGTFHVKEALAYGTNMVGGVSPKKAGQTHLGLPVFGSVKEAVRETQPDATVLYVPPPSAADAIIEAIENEIGLIVCITEGIPQSDEIKVMNALKSQSKSRLVGPNCPGIINPLGCKMGIQPGHIHKPGKIGIVSRSGTLTYEAVAQTTGVGLGQSLCVGIGGDPFPGTQHIDVIKLFIEDPNTEGIVIIGEIGGSMEEEAAEYLEKYNKTLAKPKPVVGFIAGRTAPPGRRMGHAGAIISGGKGAASDKVAALERAGAVVTDSPAKIGSEMLKVSRAQSSPTSEPLVHWLDAVGLSWILHTLVNVEGVQSVSSSAIYCPNEEQCISTRWKAASKTGHQHPVPPPAPSSKLADHLNNVFSPLQFPPDLAARILTHLSHPDALIRNNARLSFIGRRVLQSYILLFLHSSPSLSPGHDYEKITADTVNTYLLGEYVAPKWSVGEVMLWRPIQISPEFTNGVDLLKMDTNLKRSVGLYKVQGVAVEAVMGGIFHHFGGSVAQRVFHTRLLPHLLLPGRPEGLPDHLHLHAQEICERMGGLNGPLVIAGGQKSSSDTASIS</sequence>
<dbReference type="InterPro" id="IPR000999">
    <property type="entry name" value="RNase_III_dom"/>
</dbReference>
<dbReference type="HAMAP" id="MF_01988">
    <property type="entry name" value="Succ_CoA_alpha"/>
    <property type="match status" value="1"/>
</dbReference>
<dbReference type="Gene3D" id="1.10.1520.10">
    <property type="entry name" value="Ribonuclease III domain"/>
    <property type="match status" value="1"/>
</dbReference>
<dbReference type="NCBIfam" id="NF004230">
    <property type="entry name" value="PRK05678.1"/>
    <property type="match status" value="1"/>
</dbReference>
<feature type="binding site" evidence="6">
    <location>
        <begin position="127"/>
        <end position="129"/>
    </location>
    <ligand>
        <name>CoA</name>
        <dbReference type="ChEBI" id="CHEBI:57287"/>
    </ligand>
</feature>
<dbReference type="Proteomes" id="UP001212997">
    <property type="component" value="Unassembled WGS sequence"/>
</dbReference>
<dbReference type="GO" id="GO:0005739">
    <property type="term" value="C:mitochondrion"/>
    <property type="evidence" value="ECO:0007669"/>
    <property type="project" value="UniProtKB-SubCell"/>
</dbReference>
<evidence type="ECO:0000313" key="9">
    <source>
        <dbReference type="EMBL" id="KAJ3491052.1"/>
    </source>
</evidence>
<dbReference type="Gene3D" id="3.40.50.261">
    <property type="entry name" value="Succinyl-CoA synthetase domains"/>
    <property type="match status" value="1"/>
</dbReference>
<evidence type="ECO:0000256" key="6">
    <source>
        <dbReference type="HAMAP-Rule" id="MF_03222"/>
    </source>
</evidence>
<keyword evidence="2 6" id="KW-0816">Tricarboxylic acid cycle</keyword>